<keyword evidence="3" id="KW-1185">Reference proteome</keyword>
<evidence type="ECO:0000313" key="3">
    <source>
        <dbReference type="Proteomes" id="UP001165074"/>
    </source>
</evidence>
<evidence type="ECO:0000313" key="2">
    <source>
        <dbReference type="EMBL" id="GLY86538.1"/>
    </source>
</evidence>
<feature type="chain" id="PRO_5040817876" evidence="1">
    <location>
        <begin position="36"/>
        <end position="115"/>
    </location>
</feature>
<comment type="caution">
    <text evidence="2">The sequence shown here is derived from an EMBL/GenBank/DDBJ whole genome shotgun (WGS) entry which is preliminary data.</text>
</comment>
<dbReference type="Proteomes" id="UP001165074">
    <property type="component" value="Unassembled WGS sequence"/>
</dbReference>
<organism evidence="2 3">
    <name type="scientific">Actinoallomurus iriomotensis</name>
    <dbReference type="NCBI Taxonomy" id="478107"/>
    <lineage>
        <taxon>Bacteria</taxon>
        <taxon>Bacillati</taxon>
        <taxon>Actinomycetota</taxon>
        <taxon>Actinomycetes</taxon>
        <taxon>Streptosporangiales</taxon>
        <taxon>Thermomonosporaceae</taxon>
        <taxon>Actinoallomurus</taxon>
    </lineage>
</organism>
<dbReference type="RefSeq" id="WP_285574710.1">
    <property type="nucleotide sequence ID" value="NZ_BSTK01000006.1"/>
</dbReference>
<protein>
    <submittedName>
        <fullName evidence="2">Uncharacterized protein</fullName>
    </submittedName>
</protein>
<dbReference type="AlphaFoldDB" id="A0A9W6S3J1"/>
<gene>
    <name evidence="2" type="ORF">Airi02_044670</name>
</gene>
<reference evidence="2" key="1">
    <citation type="submission" date="2023-03" db="EMBL/GenBank/DDBJ databases">
        <title>Actinoallomurus iriomotensis NBRC 103684.</title>
        <authorList>
            <person name="Ichikawa N."/>
            <person name="Sato H."/>
            <person name="Tonouchi N."/>
        </authorList>
    </citation>
    <scope>NUCLEOTIDE SEQUENCE</scope>
    <source>
        <strain evidence="2">NBRC 103684</strain>
    </source>
</reference>
<name>A0A9W6S3J1_9ACTN</name>
<sequence length="115" mass="11661">MSLSMRGPNRRRTLAVVVNVFVLVAALVAASTAQASPRPLNVNAPAKAAATAPAMSCAQAARLDLTGVKDAPATIAPATIVAAADNSLGKWEACEVKGVIAPQIQFDVLLAPETG</sequence>
<feature type="signal peptide" evidence="1">
    <location>
        <begin position="1"/>
        <end position="35"/>
    </location>
</feature>
<evidence type="ECO:0000256" key="1">
    <source>
        <dbReference type="SAM" id="SignalP"/>
    </source>
</evidence>
<keyword evidence="1" id="KW-0732">Signal</keyword>
<proteinExistence type="predicted"/>
<dbReference type="EMBL" id="BSTK01000006">
    <property type="protein sequence ID" value="GLY86538.1"/>
    <property type="molecule type" value="Genomic_DNA"/>
</dbReference>
<accession>A0A9W6S3J1</accession>